<gene>
    <name evidence="2" type="ORF">OU798_10295</name>
</gene>
<dbReference type="Gene3D" id="2.50.20.10">
    <property type="entry name" value="Lipoprotein localisation LolA/LolB/LppX"/>
    <property type="match status" value="1"/>
</dbReference>
<accession>A0A9X3J7I4</accession>
<name>A0A9X3J7I4_9BACT</name>
<organism evidence="2 3">
    <name type="scientific">Draconibacterium aestuarii</name>
    <dbReference type="NCBI Taxonomy" id="2998507"/>
    <lineage>
        <taxon>Bacteria</taxon>
        <taxon>Pseudomonadati</taxon>
        <taxon>Bacteroidota</taxon>
        <taxon>Bacteroidia</taxon>
        <taxon>Marinilabiliales</taxon>
        <taxon>Prolixibacteraceae</taxon>
        <taxon>Draconibacterium</taxon>
    </lineage>
</organism>
<keyword evidence="1" id="KW-0732">Signal</keyword>
<dbReference type="AlphaFoldDB" id="A0A9X3J7I4"/>
<proteinExistence type="predicted"/>
<evidence type="ECO:0000313" key="2">
    <source>
        <dbReference type="EMBL" id="MCY1720735.1"/>
    </source>
</evidence>
<dbReference type="Proteomes" id="UP001145087">
    <property type="component" value="Unassembled WGS sequence"/>
</dbReference>
<evidence type="ECO:0000313" key="3">
    <source>
        <dbReference type="Proteomes" id="UP001145087"/>
    </source>
</evidence>
<evidence type="ECO:0008006" key="4">
    <source>
        <dbReference type="Google" id="ProtNLM"/>
    </source>
</evidence>
<sequence length="236" mass="26287">MKRTLILATLMLIAFVGVQAQSLEKVLEKHYAATGYDKMADVKTFDIKAKMSMMGMDMPMNMKIKKPNKFRVDMEVMGQKTTSAFDGTKGWMINPMVGAGVKDLEGAELKQAIGQADMEGELYNYAKKGHTAELIGKVEADGKDAYQVKLTNKDGSVKNYYINADTYLIDKVTAKVEAMGQTVDIETKMVEYQNIEGIQMSKKIEAVMPMGTMTTTMDEIKLNENIDDSVFERPAN</sequence>
<dbReference type="EMBL" id="JAPOHD010000020">
    <property type="protein sequence ID" value="MCY1720735.1"/>
    <property type="molecule type" value="Genomic_DNA"/>
</dbReference>
<dbReference type="RefSeq" id="WP_343333068.1">
    <property type="nucleotide sequence ID" value="NZ_JAPOHD010000020.1"/>
</dbReference>
<reference evidence="2" key="1">
    <citation type="submission" date="2022-11" db="EMBL/GenBank/DDBJ databases">
        <title>Marilongibacter aestuarii gen. nov., sp. nov., isolated from tidal flat sediment.</title>
        <authorList>
            <person name="Jiayan W."/>
        </authorList>
    </citation>
    <scope>NUCLEOTIDE SEQUENCE</scope>
    <source>
        <strain evidence="2">Z1-6</strain>
    </source>
</reference>
<keyword evidence="3" id="KW-1185">Reference proteome</keyword>
<feature type="signal peptide" evidence="1">
    <location>
        <begin position="1"/>
        <end position="20"/>
    </location>
</feature>
<comment type="caution">
    <text evidence="2">The sequence shown here is derived from an EMBL/GenBank/DDBJ whole genome shotgun (WGS) entry which is preliminary data.</text>
</comment>
<protein>
    <recommendedName>
        <fullName evidence="4">Outer membrane lipoprotein-sorting protein</fullName>
    </recommendedName>
</protein>
<feature type="chain" id="PRO_5040902117" description="Outer membrane lipoprotein-sorting protein" evidence="1">
    <location>
        <begin position="21"/>
        <end position="236"/>
    </location>
</feature>
<evidence type="ECO:0000256" key="1">
    <source>
        <dbReference type="SAM" id="SignalP"/>
    </source>
</evidence>